<comment type="caution">
    <text evidence="4">The sequence shown here is derived from an EMBL/GenBank/DDBJ whole genome shotgun (WGS) entry which is preliminary data.</text>
</comment>
<feature type="compositionally biased region" description="Basic and acidic residues" evidence="2">
    <location>
        <begin position="547"/>
        <end position="564"/>
    </location>
</feature>
<protein>
    <recommendedName>
        <fullName evidence="3">MIT domain-containing protein</fullName>
    </recommendedName>
</protein>
<feature type="compositionally biased region" description="Pro residues" evidence="2">
    <location>
        <begin position="781"/>
        <end position="800"/>
    </location>
</feature>
<feature type="compositionally biased region" description="Polar residues" evidence="2">
    <location>
        <begin position="48"/>
        <end position="72"/>
    </location>
</feature>
<feature type="region of interest" description="Disordered" evidence="2">
    <location>
        <begin position="729"/>
        <end position="760"/>
    </location>
</feature>
<feature type="domain" description="MIT" evidence="3">
    <location>
        <begin position="328"/>
        <end position="392"/>
    </location>
</feature>
<feature type="region of interest" description="Disordered" evidence="2">
    <location>
        <begin position="505"/>
        <end position="585"/>
    </location>
</feature>
<dbReference type="PANTHER" id="PTHR37327">
    <property type="entry name" value="CHROMOSOME 1, WHOLE GENOME SHOTGUN SEQUENCE"/>
    <property type="match status" value="1"/>
</dbReference>
<name>A0ABR4BML8_9LECA</name>
<feature type="region of interest" description="Disordered" evidence="2">
    <location>
        <begin position="896"/>
        <end position="959"/>
    </location>
</feature>
<evidence type="ECO:0000256" key="1">
    <source>
        <dbReference type="SAM" id="Coils"/>
    </source>
</evidence>
<dbReference type="Gene3D" id="1.20.58.80">
    <property type="entry name" value="Phosphotransferase system, lactose/cellobiose-type IIA subunit"/>
    <property type="match status" value="1"/>
</dbReference>
<feature type="compositionally biased region" description="Polar residues" evidence="2">
    <location>
        <begin position="938"/>
        <end position="949"/>
    </location>
</feature>
<feature type="compositionally biased region" description="Low complexity" evidence="2">
    <location>
        <begin position="121"/>
        <end position="134"/>
    </location>
</feature>
<feature type="coiled-coil region" evidence="1">
    <location>
        <begin position="650"/>
        <end position="677"/>
    </location>
</feature>
<evidence type="ECO:0000256" key="2">
    <source>
        <dbReference type="SAM" id="MobiDB-lite"/>
    </source>
</evidence>
<evidence type="ECO:0000313" key="5">
    <source>
        <dbReference type="Proteomes" id="UP001590951"/>
    </source>
</evidence>
<accession>A0ABR4BML8</accession>
<feature type="compositionally biased region" description="Polar residues" evidence="2">
    <location>
        <begin position="394"/>
        <end position="403"/>
    </location>
</feature>
<feature type="compositionally biased region" description="Low complexity" evidence="2">
    <location>
        <begin position="295"/>
        <end position="305"/>
    </location>
</feature>
<feature type="region of interest" description="Disordered" evidence="2">
    <location>
        <begin position="774"/>
        <end position="854"/>
    </location>
</feature>
<feature type="compositionally biased region" description="Acidic residues" evidence="2">
    <location>
        <begin position="695"/>
        <end position="704"/>
    </location>
</feature>
<feature type="compositionally biased region" description="Low complexity" evidence="2">
    <location>
        <begin position="252"/>
        <end position="267"/>
    </location>
</feature>
<dbReference type="Proteomes" id="UP001590951">
    <property type="component" value="Unassembled WGS sequence"/>
</dbReference>
<feature type="compositionally biased region" description="Basic and acidic residues" evidence="2">
    <location>
        <begin position="405"/>
        <end position="420"/>
    </location>
</feature>
<dbReference type="SUPFAM" id="SSF116846">
    <property type="entry name" value="MIT domain"/>
    <property type="match status" value="1"/>
</dbReference>
<feature type="compositionally biased region" description="Polar residues" evidence="2">
    <location>
        <begin position="1"/>
        <end position="18"/>
    </location>
</feature>
<feature type="compositionally biased region" description="Polar residues" evidence="2">
    <location>
        <begin position="537"/>
        <end position="546"/>
    </location>
</feature>
<organism evidence="4 5">
    <name type="scientific">Lepraria finkii</name>
    <dbReference type="NCBI Taxonomy" id="1340010"/>
    <lineage>
        <taxon>Eukaryota</taxon>
        <taxon>Fungi</taxon>
        <taxon>Dikarya</taxon>
        <taxon>Ascomycota</taxon>
        <taxon>Pezizomycotina</taxon>
        <taxon>Lecanoromycetes</taxon>
        <taxon>OSLEUM clade</taxon>
        <taxon>Lecanoromycetidae</taxon>
        <taxon>Lecanorales</taxon>
        <taxon>Lecanorineae</taxon>
        <taxon>Stereocaulaceae</taxon>
        <taxon>Lepraria</taxon>
    </lineage>
</organism>
<sequence>MTSTLGKPPNQHRQGSRPTSVSSSSIVTVQRASSFSSRHGPHPPVPGLTSQSPNEANTIPTDLSRRTLSPATTKRRSSALYTRPDSVNDFREGGVGNLNRWSQSTASSKSSATHARRSSFSRRLSGSFGSFSGFTNAQTPSPNASLASNRRPSPKKSPPERPNMANPSIKPPPILPPIVTLSSLSQAVDSADSPSTATATPATADMLSASTYTPNEPDYFGSRWQSRSPSKLTAGAKSPRTDVPSAMIIDQSTSPGSPGPPKSLYSPRTATRAKNTDHCRVSQNGYCRSRDKSGKSSGIAEGESSASDHRNRAERPQKRKPPSQKAMLSKALQKAHHAVTLDQHSNYEGAMHAYQEACSLLRRVMHRSSGAEDRLKLDAVRNTYEARIKELRGTEQSYQSTDSKALPERPPERDSKESYSERLSIVTDDDEADAGADTIPLGHKQPFRIKQPHVGMLAHIPPRRQSLQTSRYRAQGREMQTSGQMPEPQVLRVQKRGPDQIAENPFHLETPVFQEYMPPPLSPRRLQSPAPAATTRDVAQSSTDPSAHSDESYQSDSVRHDNGEHTSWLNTINESSGSSSSSVHSRRSCIGLRRKHIRASSGQTEAEFDAALDAAVEAAYDDGFEPDDEDEGEELLLNDPQYQIAEPEPLSHLRWNVELAKENVREVEREAVIAQATERERQRLQSQSATRDIIDDGLVDDEDDEEERILEEMTRDYIMDDLEYDIQTKSALPRQSDSSGFSGRTWGSSIGSNPTSAGTSLSTVAEASILPSMDTQLKDNPLPPPLHPPPSTSLPPPPAPAAANISQPSNGALPRPPSLVARNTSPGVRDRRISATKKKPLKIETNSRISDTSETEVVKAQTLSIPSPSLPAQSIPEPPHSALILQENQQILPSLAFKPVPSPGLRPSSRPSSRKGSSPLPGSDTTDIASSTASALTKVTSADSDNSVPGSPARFGTKAATGLRKNFSSSSLRNKSLTVSVPEGADTSPIAPHSGITFTPNKRKVPSPAVPVLPIPMEANFITKGQPMNEIYLFDSDIHSPNSPGSPNPLASNTPLPLEPCPESTLLRPFWFLRAIYQTIAHPRGGYISSRLFVPRDIWRVKNIKMKNVEEKVSSCDLLTAALLKLGKVDTLDASAVLEEMHFFENVMDHVQASLSKKLGNDVGMQSAAQIFKGINAVEESASNPDALAPKTANANSKSYLSWRKLRSKNSLGPGPNPVVTTAISKNGSQEAPTMKSLPMTTMQNPRFPKRDPNQVQCLGPNPSYMGALARLCDAAQILDQIARQVEDPGLKHSSQTHDGLELSARHAAEFFGFFVCRFVLTDISLMLDKFIKRGSEWVLA</sequence>
<feature type="compositionally biased region" description="Polar residues" evidence="2">
    <location>
        <begin position="135"/>
        <end position="147"/>
    </location>
</feature>
<feature type="region of interest" description="Disordered" evidence="2">
    <location>
        <begin position="981"/>
        <end position="1005"/>
    </location>
</feature>
<feature type="compositionally biased region" description="Basic and acidic residues" evidence="2">
    <location>
        <begin position="306"/>
        <end position="316"/>
    </location>
</feature>
<feature type="compositionally biased region" description="Low complexity" evidence="2">
    <location>
        <begin position="801"/>
        <end position="810"/>
    </location>
</feature>
<dbReference type="PANTHER" id="PTHR37327:SF1">
    <property type="entry name" value="MICROTUBULE INTERACTING AND TRANSPORT DOMAIN-CONTAINING PROTEIN"/>
    <property type="match status" value="1"/>
</dbReference>
<proteinExistence type="predicted"/>
<feature type="region of interest" description="Disordered" evidence="2">
    <location>
        <begin position="462"/>
        <end position="488"/>
    </location>
</feature>
<dbReference type="InterPro" id="IPR007330">
    <property type="entry name" value="MIT_dom"/>
</dbReference>
<reference evidence="4 5" key="1">
    <citation type="submission" date="2024-09" db="EMBL/GenBank/DDBJ databases">
        <title>Rethinking Asexuality: The Enigmatic Case of Functional Sexual Genes in Lepraria (Stereocaulaceae).</title>
        <authorList>
            <person name="Doellman M."/>
            <person name="Sun Y."/>
            <person name="Barcenas-Pena A."/>
            <person name="Lumbsch H.T."/>
            <person name="Grewe F."/>
        </authorList>
    </citation>
    <scope>NUCLEOTIDE SEQUENCE [LARGE SCALE GENOMIC DNA]</scope>
    <source>
        <strain evidence="4 5">Grewe 0041</strain>
    </source>
</reference>
<feature type="region of interest" description="Disordered" evidence="2">
    <location>
        <begin position="679"/>
        <end position="704"/>
    </location>
</feature>
<dbReference type="Pfam" id="PF04212">
    <property type="entry name" value="MIT"/>
    <property type="match status" value="1"/>
</dbReference>
<feature type="compositionally biased region" description="Low complexity" evidence="2">
    <location>
        <begin position="19"/>
        <end position="29"/>
    </location>
</feature>
<feature type="region of interest" description="Disordered" evidence="2">
    <location>
        <begin position="1"/>
        <end position="324"/>
    </location>
</feature>
<dbReference type="EMBL" id="JBHFEH010000001">
    <property type="protein sequence ID" value="KAL2059053.1"/>
    <property type="molecule type" value="Genomic_DNA"/>
</dbReference>
<feature type="compositionally biased region" description="Low complexity" evidence="2">
    <location>
        <begin position="177"/>
        <end position="205"/>
    </location>
</feature>
<feature type="region of interest" description="Disordered" evidence="2">
    <location>
        <begin position="393"/>
        <end position="442"/>
    </location>
</feature>
<feature type="compositionally biased region" description="Polar residues" evidence="2">
    <location>
        <begin position="565"/>
        <end position="574"/>
    </location>
</feature>
<evidence type="ECO:0000259" key="3">
    <source>
        <dbReference type="Pfam" id="PF04212"/>
    </source>
</evidence>
<feature type="compositionally biased region" description="Low complexity" evidence="2">
    <location>
        <begin position="102"/>
        <end position="113"/>
    </location>
</feature>
<feature type="compositionally biased region" description="Polar residues" evidence="2">
    <location>
        <begin position="465"/>
        <end position="484"/>
    </location>
</feature>
<keyword evidence="1" id="KW-0175">Coiled coil</keyword>
<evidence type="ECO:0000313" key="4">
    <source>
        <dbReference type="EMBL" id="KAL2059053.1"/>
    </source>
</evidence>
<keyword evidence="5" id="KW-1185">Reference proteome</keyword>
<feature type="compositionally biased region" description="Low complexity" evidence="2">
    <location>
        <begin position="903"/>
        <end position="937"/>
    </location>
</feature>
<gene>
    <name evidence="4" type="ORF">ABVK25_000345</name>
</gene>
<dbReference type="InterPro" id="IPR036181">
    <property type="entry name" value="MIT_dom_sf"/>
</dbReference>